<keyword evidence="3" id="KW-1003">Cell membrane</keyword>
<dbReference type="InterPro" id="IPR001996">
    <property type="entry name" value="PTS_IIB_1"/>
</dbReference>
<keyword evidence="17" id="KW-1185">Reference proteome</keyword>
<keyword evidence="6" id="KW-0598">Phosphotransferase system</keyword>
<feature type="compositionally biased region" description="Low complexity" evidence="12">
    <location>
        <begin position="94"/>
        <end position="109"/>
    </location>
</feature>
<dbReference type="PANTHER" id="PTHR30175">
    <property type="entry name" value="PHOSPHOTRANSFERASE SYSTEM TRANSPORT PROTEIN"/>
    <property type="match status" value="1"/>
</dbReference>
<dbReference type="SUPFAM" id="SSF55604">
    <property type="entry name" value="Glucose permease domain IIB"/>
    <property type="match status" value="1"/>
</dbReference>
<accession>A0ABT4JLT3</accession>
<comment type="caution">
    <text evidence="16">The sequence shown here is derived from an EMBL/GenBank/DDBJ whole genome shotgun (WGS) entry which is preliminary data.</text>
</comment>
<keyword evidence="4" id="KW-0762">Sugar transport</keyword>
<feature type="transmembrane region" description="Helical" evidence="13">
    <location>
        <begin position="129"/>
        <end position="150"/>
    </location>
</feature>
<gene>
    <name evidence="16" type="ORF">N0K80_04040</name>
</gene>
<dbReference type="RefSeq" id="WP_269023855.1">
    <property type="nucleotide sequence ID" value="NZ_JANXKW010000002.1"/>
</dbReference>
<evidence type="ECO:0000256" key="12">
    <source>
        <dbReference type="SAM" id="MobiDB-lite"/>
    </source>
</evidence>
<dbReference type="EMBL" id="JANXLI010000002">
    <property type="protein sequence ID" value="MCZ2491323.1"/>
    <property type="molecule type" value="Genomic_DNA"/>
</dbReference>
<dbReference type="Pfam" id="PF00367">
    <property type="entry name" value="PTS_EIIB"/>
    <property type="match status" value="1"/>
</dbReference>
<protein>
    <submittedName>
        <fullName evidence="16">PTS transporter subunit EIIC</fullName>
    </submittedName>
</protein>
<evidence type="ECO:0000259" key="15">
    <source>
        <dbReference type="PROSITE" id="PS51103"/>
    </source>
</evidence>
<evidence type="ECO:0000256" key="3">
    <source>
        <dbReference type="ARBA" id="ARBA00022475"/>
    </source>
</evidence>
<evidence type="ECO:0000313" key="17">
    <source>
        <dbReference type="Proteomes" id="UP001081467"/>
    </source>
</evidence>
<dbReference type="Pfam" id="PF02378">
    <property type="entry name" value="PTS_EIIC"/>
    <property type="match status" value="1"/>
</dbReference>
<feature type="domain" description="PTS EIIB type-1" evidence="14">
    <location>
        <begin position="8"/>
        <end position="90"/>
    </location>
</feature>
<keyword evidence="8" id="KW-0418">Kinase</keyword>
<dbReference type="InterPro" id="IPR036878">
    <property type="entry name" value="Glu_permease_IIB"/>
</dbReference>
<keyword evidence="2" id="KW-0813">Transport</keyword>
<name>A0ABT4JLT3_9LACO</name>
<evidence type="ECO:0000256" key="10">
    <source>
        <dbReference type="ARBA" id="ARBA00023136"/>
    </source>
</evidence>
<evidence type="ECO:0000256" key="11">
    <source>
        <dbReference type="PROSITE-ProRule" id="PRU00421"/>
    </source>
</evidence>
<keyword evidence="5" id="KW-0808">Transferase</keyword>
<feature type="transmembrane region" description="Helical" evidence="13">
    <location>
        <begin position="221"/>
        <end position="240"/>
    </location>
</feature>
<feature type="transmembrane region" description="Helical" evidence="13">
    <location>
        <begin position="252"/>
        <end position="273"/>
    </location>
</feature>
<keyword evidence="10 13" id="KW-0472">Membrane</keyword>
<dbReference type="Gene3D" id="3.30.1360.60">
    <property type="entry name" value="Glucose permease domain IIB"/>
    <property type="match status" value="1"/>
</dbReference>
<evidence type="ECO:0000256" key="6">
    <source>
        <dbReference type="ARBA" id="ARBA00022683"/>
    </source>
</evidence>
<dbReference type="InterPro" id="IPR018113">
    <property type="entry name" value="PTrfase_EIIB_Cys"/>
</dbReference>
<keyword evidence="7 13" id="KW-0812">Transmembrane</keyword>
<feature type="region of interest" description="Disordered" evidence="12">
    <location>
        <begin position="88"/>
        <end position="109"/>
    </location>
</feature>
<proteinExistence type="predicted"/>
<dbReference type="PROSITE" id="PS01035">
    <property type="entry name" value="PTS_EIIB_TYPE_1_CYS"/>
    <property type="match status" value="1"/>
</dbReference>
<evidence type="ECO:0000256" key="9">
    <source>
        <dbReference type="ARBA" id="ARBA00022989"/>
    </source>
</evidence>
<feature type="transmembrane region" description="Helical" evidence="13">
    <location>
        <begin position="156"/>
        <end position="177"/>
    </location>
</feature>
<feature type="transmembrane region" description="Helical" evidence="13">
    <location>
        <begin position="394"/>
        <end position="417"/>
    </location>
</feature>
<dbReference type="Proteomes" id="UP001081467">
    <property type="component" value="Unassembled WGS sequence"/>
</dbReference>
<evidence type="ECO:0000259" key="14">
    <source>
        <dbReference type="PROSITE" id="PS51098"/>
    </source>
</evidence>
<feature type="active site" description="Phosphocysteine intermediate; for EIIB activity" evidence="11">
    <location>
        <position position="30"/>
    </location>
</feature>
<evidence type="ECO:0000256" key="2">
    <source>
        <dbReference type="ARBA" id="ARBA00022448"/>
    </source>
</evidence>
<evidence type="ECO:0000256" key="4">
    <source>
        <dbReference type="ARBA" id="ARBA00022597"/>
    </source>
</evidence>
<dbReference type="PANTHER" id="PTHR30175:SF1">
    <property type="entry name" value="PTS SYSTEM ARBUTIN-, CELLOBIOSE-, AND SALICIN-SPECIFIC EIIBC COMPONENT-RELATED"/>
    <property type="match status" value="1"/>
</dbReference>
<evidence type="ECO:0000313" key="16">
    <source>
        <dbReference type="EMBL" id="MCZ2491323.1"/>
    </source>
</evidence>
<feature type="transmembrane region" description="Helical" evidence="13">
    <location>
        <begin position="437"/>
        <end position="458"/>
    </location>
</feature>
<keyword evidence="9 13" id="KW-1133">Transmembrane helix</keyword>
<organism evidence="16 17">
    <name type="scientific">Dellaglioa carnosa</name>
    <dbReference type="NCBI Taxonomy" id="2995136"/>
    <lineage>
        <taxon>Bacteria</taxon>
        <taxon>Bacillati</taxon>
        <taxon>Bacillota</taxon>
        <taxon>Bacilli</taxon>
        <taxon>Lactobacillales</taxon>
        <taxon>Lactobacillaceae</taxon>
        <taxon>Dellaglioa</taxon>
    </lineage>
</organism>
<dbReference type="CDD" id="cd00212">
    <property type="entry name" value="PTS_IIB_glc"/>
    <property type="match status" value="1"/>
</dbReference>
<dbReference type="InterPro" id="IPR013013">
    <property type="entry name" value="PTS_EIIC_1"/>
</dbReference>
<dbReference type="PROSITE" id="PS51098">
    <property type="entry name" value="PTS_EIIB_TYPE_1"/>
    <property type="match status" value="1"/>
</dbReference>
<feature type="transmembrane region" description="Helical" evidence="13">
    <location>
        <begin position="184"/>
        <end position="201"/>
    </location>
</feature>
<evidence type="ECO:0000256" key="13">
    <source>
        <dbReference type="SAM" id="Phobius"/>
    </source>
</evidence>
<evidence type="ECO:0000256" key="1">
    <source>
        <dbReference type="ARBA" id="ARBA00004651"/>
    </source>
</evidence>
<comment type="subcellular location">
    <subcellularLocation>
        <location evidence="1">Cell membrane</location>
        <topology evidence="1">Multi-pass membrane protein</topology>
    </subcellularLocation>
</comment>
<dbReference type="PROSITE" id="PS51103">
    <property type="entry name" value="PTS_EIIC_TYPE_1"/>
    <property type="match status" value="1"/>
</dbReference>
<feature type="domain" description="PTS EIIC type-1" evidence="15">
    <location>
        <begin position="117"/>
        <end position="468"/>
    </location>
</feature>
<dbReference type="InterPro" id="IPR003352">
    <property type="entry name" value="PTS_EIIC"/>
</dbReference>
<dbReference type="InterPro" id="IPR050558">
    <property type="entry name" value="PTS_Sugar-Specific_Components"/>
</dbReference>
<sequence length="468" mass="49804">MGKPQEYDELAKSIIGKLGGQQNINSVVHCATRLRFNLKDDAKVDEEGLKKTEGVVGVNPTPTQYQVIIGSYVDKVCDAVLRQDITNGDKEIDSSNQSQKNNDSQKNESSVFNRIVDTITGCMTPMIPALTAAGMIKVILSLSLTFHWMANTSSTYRILDLIGDGAFYFMPLLLAIFASRKFNVNTSIAVIVVGVFLHPNFTTWVTSGDPISFIGVPIQGVSYAASVIPALLTVWLMSYIEKGVDKITPKSLKIILNPTLVLLITAPLALIIVGPLGNYAGLGLAWFIKLLSGQLGFVMVALLAAGMPFIVMTGMHHALTPIFVASFAATGTESLILVAQICANLAQSGATMAMAILTKDKSEKSLRTAAGVSALMGITEPALYGVTMKNRKSLIAAVISAGISGCFAGILHVTLYVPQNSIMAILGFSGNKGAANVIAGVLMMLLSITLSFILTIILQTKDAKKANN</sequence>
<evidence type="ECO:0000256" key="7">
    <source>
        <dbReference type="ARBA" id="ARBA00022692"/>
    </source>
</evidence>
<evidence type="ECO:0000256" key="8">
    <source>
        <dbReference type="ARBA" id="ARBA00022777"/>
    </source>
</evidence>
<reference evidence="16" key="1">
    <citation type="submission" date="2022-09" db="EMBL/GenBank/DDBJ databases">
        <title>Diversity of Dellaglioa algida.</title>
        <authorList>
            <person name="Matthias E."/>
            <person name="Werum V."/>
        </authorList>
    </citation>
    <scope>NUCLEOTIDE SEQUENCE</scope>
    <source>
        <strain evidence="16">TMW 2.2523</strain>
    </source>
</reference>
<evidence type="ECO:0000256" key="5">
    <source>
        <dbReference type="ARBA" id="ARBA00022679"/>
    </source>
</evidence>